<dbReference type="InterPro" id="IPR020843">
    <property type="entry name" value="ER"/>
</dbReference>
<dbReference type="GO" id="GO:0016491">
    <property type="term" value="F:oxidoreductase activity"/>
    <property type="evidence" value="ECO:0007669"/>
    <property type="project" value="InterPro"/>
</dbReference>
<dbReference type="InterPro" id="IPR011032">
    <property type="entry name" value="GroES-like_sf"/>
</dbReference>
<dbReference type="EMBL" id="CP000431">
    <property type="protein sequence ID" value="ABG92416.1"/>
    <property type="molecule type" value="Genomic_DNA"/>
</dbReference>
<feature type="domain" description="Enoyl reductase (ER)" evidence="1">
    <location>
        <begin position="13"/>
        <end position="303"/>
    </location>
</feature>
<dbReference type="SUPFAM" id="SSF51735">
    <property type="entry name" value="NAD(P)-binding Rossmann-fold domains"/>
    <property type="match status" value="1"/>
</dbReference>
<dbReference type="eggNOG" id="COG0604">
    <property type="taxonomic scope" value="Bacteria"/>
</dbReference>
<dbReference type="Proteomes" id="UP000008710">
    <property type="component" value="Chromosome"/>
</dbReference>
<protein>
    <submittedName>
        <fullName evidence="2">Probable oxidoreductase, Zn-binding</fullName>
    </submittedName>
</protein>
<dbReference type="PATRIC" id="fig|101510.16.peg.607"/>
<dbReference type="InterPro" id="IPR013154">
    <property type="entry name" value="ADH-like_N"/>
</dbReference>
<dbReference type="InterPro" id="IPR050700">
    <property type="entry name" value="YIM1/Zinc_Alcohol_DH_Fams"/>
</dbReference>
<name>Q0SJ70_RHOJR</name>
<dbReference type="KEGG" id="rha:RHA1_ro00581"/>
<reference evidence="3" key="1">
    <citation type="journal article" date="2006" name="Proc. Natl. Acad. Sci. U.S.A.">
        <title>The complete genome of Rhodococcus sp. RHA1 provides insights into a catabolic powerhouse.</title>
        <authorList>
            <person name="McLeod M.P."/>
            <person name="Warren R.L."/>
            <person name="Hsiao W.W.L."/>
            <person name="Araki N."/>
            <person name="Myhre M."/>
            <person name="Fernandes C."/>
            <person name="Miyazawa D."/>
            <person name="Wong W."/>
            <person name="Lillquist A.L."/>
            <person name="Wang D."/>
            <person name="Dosanjh M."/>
            <person name="Hara H."/>
            <person name="Petrescu A."/>
            <person name="Morin R.D."/>
            <person name="Yang G."/>
            <person name="Stott J.M."/>
            <person name="Schein J.E."/>
            <person name="Shin H."/>
            <person name="Smailus D."/>
            <person name="Siddiqui A.S."/>
            <person name="Marra M.A."/>
            <person name="Jones S.J.M."/>
            <person name="Holt R."/>
            <person name="Brinkman F.S.L."/>
            <person name="Miyauchi K."/>
            <person name="Fukuda M."/>
            <person name="Davies J.E."/>
            <person name="Mohn W.W."/>
            <person name="Eltis L.D."/>
        </authorList>
    </citation>
    <scope>NUCLEOTIDE SEQUENCE [LARGE SCALE GENOMIC DNA]</scope>
    <source>
        <strain evidence="3">RHA1</strain>
    </source>
</reference>
<dbReference type="SUPFAM" id="SSF50129">
    <property type="entry name" value="GroES-like"/>
    <property type="match status" value="1"/>
</dbReference>
<dbReference type="Pfam" id="PF08240">
    <property type="entry name" value="ADH_N"/>
    <property type="match status" value="1"/>
</dbReference>
<dbReference type="RefSeq" id="WP_011593839.1">
    <property type="nucleotide sequence ID" value="NC_008268.1"/>
</dbReference>
<dbReference type="PANTHER" id="PTHR11695">
    <property type="entry name" value="ALCOHOL DEHYDROGENASE RELATED"/>
    <property type="match status" value="1"/>
</dbReference>
<dbReference type="InterPro" id="IPR036291">
    <property type="entry name" value="NAD(P)-bd_dom_sf"/>
</dbReference>
<dbReference type="Pfam" id="PF13602">
    <property type="entry name" value="ADH_zinc_N_2"/>
    <property type="match status" value="1"/>
</dbReference>
<dbReference type="SMART" id="SM00829">
    <property type="entry name" value="PKS_ER"/>
    <property type="match status" value="1"/>
</dbReference>
<dbReference type="Gene3D" id="3.40.50.720">
    <property type="entry name" value="NAD(P)-binding Rossmann-like Domain"/>
    <property type="match status" value="1"/>
</dbReference>
<gene>
    <name evidence="2" type="ordered locus">RHA1_ro00581</name>
</gene>
<dbReference type="CDD" id="cd05289">
    <property type="entry name" value="MDR_like_2"/>
    <property type="match status" value="1"/>
</dbReference>
<dbReference type="OrthoDB" id="3727682at2"/>
<proteinExistence type="predicted"/>
<organism evidence="2 3">
    <name type="scientific">Rhodococcus jostii (strain RHA1)</name>
    <dbReference type="NCBI Taxonomy" id="101510"/>
    <lineage>
        <taxon>Bacteria</taxon>
        <taxon>Bacillati</taxon>
        <taxon>Actinomycetota</taxon>
        <taxon>Actinomycetes</taxon>
        <taxon>Mycobacteriales</taxon>
        <taxon>Nocardiaceae</taxon>
        <taxon>Rhodococcus</taxon>
    </lineage>
</organism>
<evidence type="ECO:0000313" key="2">
    <source>
        <dbReference type="EMBL" id="ABG92416.1"/>
    </source>
</evidence>
<dbReference type="HOGENOM" id="CLU_026673_3_3_11"/>
<accession>Q0SJ70</accession>
<dbReference type="Gene3D" id="3.90.180.10">
    <property type="entry name" value="Medium-chain alcohol dehydrogenases, catalytic domain"/>
    <property type="match status" value="1"/>
</dbReference>
<evidence type="ECO:0000259" key="1">
    <source>
        <dbReference type="SMART" id="SM00829"/>
    </source>
</evidence>
<sequence>MKAVHIHENRGPANPELLVLEDAPDPHAATGDVIVRVHAASFVPDELDWPGTWTDRAGRDRTPCIPAHEVAGVVTEVGYGTTGFEVGDRVFGLTDWHRDGGAAEYVAVEARNLAAIPDTVGFQASAALPLAGLTAWQGMFRHGGLEFGDAADRTVVVHGGAGGTGSLVVQLAHAAGSRVVATGRRAAEERARAHGADGFLPLDGERDLDQLAPVDLVFDTIGGDALARSAAIVKPGGVLVSISAPPTVTPRGGRTVFFIVEPDRSELVKLAQLTSQGYLRPHVGAVHPLAETRAAFLSKRRGVPG</sequence>
<dbReference type="PANTHER" id="PTHR11695:SF294">
    <property type="entry name" value="RETICULON-4-INTERACTING PROTEIN 1, MITOCHONDRIAL"/>
    <property type="match status" value="1"/>
</dbReference>
<dbReference type="AlphaFoldDB" id="Q0SJ70"/>
<evidence type="ECO:0000313" key="3">
    <source>
        <dbReference type="Proteomes" id="UP000008710"/>
    </source>
</evidence>